<protein>
    <recommendedName>
        <fullName evidence="3">Lipoprotein</fullName>
    </recommendedName>
</protein>
<organism evidence="1 2">
    <name type="scientific">Thalassobacillus cyri</name>
    <dbReference type="NCBI Taxonomy" id="571932"/>
    <lineage>
        <taxon>Bacteria</taxon>
        <taxon>Bacillati</taxon>
        <taxon>Bacillota</taxon>
        <taxon>Bacilli</taxon>
        <taxon>Bacillales</taxon>
        <taxon>Bacillaceae</taxon>
        <taxon>Thalassobacillus</taxon>
    </lineage>
</organism>
<dbReference type="RefSeq" id="WP_093043150.1">
    <property type="nucleotide sequence ID" value="NZ_FNQR01000003.1"/>
</dbReference>
<accession>A0A1H3ZFW9</accession>
<evidence type="ECO:0008006" key="3">
    <source>
        <dbReference type="Google" id="ProtNLM"/>
    </source>
</evidence>
<gene>
    <name evidence="1" type="ORF">SAMN05421743_103232</name>
</gene>
<proteinExistence type="predicted"/>
<dbReference type="EMBL" id="FNQR01000003">
    <property type="protein sequence ID" value="SEA22600.1"/>
    <property type="molecule type" value="Genomic_DNA"/>
</dbReference>
<sequence length="174" mass="19843">MKRLVCLLSVFIFIAGCQNKESEMTTMTDMLDKEEPVAFLEMNSNDFHYSMDEQAKTTEEDKIQKFKNMINGFELQAVKKEENSEVYKGLNKLRNEGKSLITFLRPGKNSEDSLMLELTADGSGLFVNFDKGNAGPLYKVVNGSSEIYEKLHSYYLSINKEVPLQENEGKEREG</sequence>
<reference evidence="2" key="1">
    <citation type="submission" date="2016-10" db="EMBL/GenBank/DDBJ databases">
        <authorList>
            <person name="Varghese N."/>
            <person name="Submissions S."/>
        </authorList>
    </citation>
    <scope>NUCLEOTIDE SEQUENCE [LARGE SCALE GENOMIC DNA]</scope>
    <source>
        <strain evidence="2">CCM7597</strain>
    </source>
</reference>
<dbReference type="Proteomes" id="UP000198584">
    <property type="component" value="Unassembled WGS sequence"/>
</dbReference>
<dbReference type="AlphaFoldDB" id="A0A1H3ZFW9"/>
<dbReference type="STRING" id="571932.SAMN05421743_103232"/>
<dbReference type="PROSITE" id="PS51257">
    <property type="entry name" value="PROKAR_LIPOPROTEIN"/>
    <property type="match status" value="1"/>
</dbReference>
<keyword evidence="2" id="KW-1185">Reference proteome</keyword>
<evidence type="ECO:0000313" key="1">
    <source>
        <dbReference type="EMBL" id="SEA22600.1"/>
    </source>
</evidence>
<evidence type="ECO:0000313" key="2">
    <source>
        <dbReference type="Proteomes" id="UP000198584"/>
    </source>
</evidence>
<name>A0A1H3ZFW9_9BACI</name>